<dbReference type="PANTHER" id="PTHR12110">
    <property type="entry name" value="HYDROXYPYRUVATE ISOMERASE"/>
    <property type="match status" value="1"/>
</dbReference>
<dbReference type="Gene3D" id="3.20.20.150">
    <property type="entry name" value="Divalent-metal-dependent TIM barrel enzymes"/>
    <property type="match status" value="1"/>
</dbReference>
<dbReference type="SUPFAM" id="SSF51658">
    <property type="entry name" value="Xylose isomerase-like"/>
    <property type="match status" value="1"/>
</dbReference>
<dbReference type="InterPro" id="IPR050312">
    <property type="entry name" value="IolE/XylAMocC-like"/>
</dbReference>
<accession>A0A174HDS5</accession>
<proteinExistence type="predicted"/>
<dbReference type="RefSeq" id="WP_055657392.1">
    <property type="nucleotide sequence ID" value="NZ_CABIXC010000010.1"/>
</dbReference>
<sequence length="252" mass="28844">MKTGAQLYTVRLFTQTAPDFQETMRRVAEIGYETVQLSATGSEITPQIAREIADEMGLKIVLTHSDLNRIRKDTEQLIRDHEVMGCKYIGIGSMPEKYRNPDWIRRFAVDFKEPARMIKDAGMRLMYHNHAFEFEKTGGTYLMDYLLDAFAPDELGITLDTYWVQTAGGDVCQWIGRLADRIPCVHLKDRGIVNGQEVMAPVMEGNMNFPAILEALKKTDCEYALVEQDTCLENPFVCLEKSWRNLAELGYR</sequence>
<reference evidence="2 3" key="1">
    <citation type="submission" date="2015-09" db="EMBL/GenBank/DDBJ databases">
        <authorList>
            <consortium name="Pathogen Informatics"/>
        </authorList>
    </citation>
    <scope>NUCLEOTIDE SEQUENCE [LARGE SCALE GENOMIC DNA]</scope>
    <source>
        <strain evidence="2 3">2789STDY5608850</strain>
    </source>
</reference>
<dbReference type="InterPro" id="IPR013022">
    <property type="entry name" value="Xyl_isomerase-like_TIM-brl"/>
</dbReference>
<dbReference type="Proteomes" id="UP000095651">
    <property type="component" value="Unassembled WGS sequence"/>
</dbReference>
<dbReference type="GO" id="GO:0016853">
    <property type="term" value="F:isomerase activity"/>
    <property type="evidence" value="ECO:0007669"/>
    <property type="project" value="UniProtKB-KW"/>
</dbReference>
<keyword evidence="2" id="KW-0413">Isomerase</keyword>
<dbReference type="AlphaFoldDB" id="A0A174HDS5"/>
<gene>
    <name evidence="2" type="ORF">ERS852407_03695</name>
</gene>
<protein>
    <submittedName>
        <fullName evidence="2">Hydroxypyruvate isomerase</fullName>
    </submittedName>
</protein>
<dbReference type="PANTHER" id="PTHR12110:SF41">
    <property type="entry name" value="INOSOSE DEHYDRATASE"/>
    <property type="match status" value="1"/>
</dbReference>
<dbReference type="InterPro" id="IPR036237">
    <property type="entry name" value="Xyl_isomerase-like_sf"/>
</dbReference>
<organism evidence="2 3">
    <name type="scientific">Hungatella hathewayi</name>
    <dbReference type="NCBI Taxonomy" id="154046"/>
    <lineage>
        <taxon>Bacteria</taxon>
        <taxon>Bacillati</taxon>
        <taxon>Bacillota</taxon>
        <taxon>Clostridia</taxon>
        <taxon>Lachnospirales</taxon>
        <taxon>Lachnospiraceae</taxon>
        <taxon>Hungatella</taxon>
    </lineage>
</organism>
<name>A0A174HDS5_9FIRM</name>
<feature type="domain" description="Xylose isomerase-like TIM barrel" evidence="1">
    <location>
        <begin position="25"/>
        <end position="226"/>
    </location>
</feature>
<keyword evidence="2" id="KW-0670">Pyruvate</keyword>
<dbReference type="EMBL" id="CYZE01000010">
    <property type="protein sequence ID" value="CUO71290.1"/>
    <property type="molecule type" value="Genomic_DNA"/>
</dbReference>
<evidence type="ECO:0000259" key="1">
    <source>
        <dbReference type="Pfam" id="PF01261"/>
    </source>
</evidence>
<evidence type="ECO:0000313" key="3">
    <source>
        <dbReference type="Proteomes" id="UP000095651"/>
    </source>
</evidence>
<dbReference type="Pfam" id="PF01261">
    <property type="entry name" value="AP_endonuc_2"/>
    <property type="match status" value="1"/>
</dbReference>
<evidence type="ECO:0000313" key="2">
    <source>
        <dbReference type="EMBL" id="CUO71290.1"/>
    </source>
</evidence>